<keyword evidence="2" id="KW-1185">Reference proteome</keyword>
<dbReference type="RefSeq" id="WP_076980488.1">
    <property type="nucleotide sequence ID" value="NZ_CP019124.1"/>
</dbReference>
<protein>
    <submittedName>
        <fullName evidence="1">Uncharacterized protein</fullName>
    </submittedName>
</protein>
<accession>A0A2M9DCG2</accession>
<dbReference type="Proteomes" id="UP000187266">
    <property type="component" value="Chromosome"/>
</dbReference>
<sequence length="161" mass="17171">MKTGSLALLLAMGLAASAISPSRLAAAPAQAGVDGQGFAQTCTHYGKRANGDEVEPFYISALADSCEVALAQLAAGPARDNRAPMAQTRARVFLERLTLLRQTVTAININRFLHVRTATQPTVAFKPVTKTGEYLIARRLGAFAAHRAFEAQADFKVSARK</sequence>
<dbReference type="AlphaFoldDB" id="A0A1U7DKF8"/>
<organism evidence="1 2">
    <name type="scientific">Brevirhabdus pacifica</name>
    <dbReference type="NCBI Taxonomy" id="1267768"/>
    <lineage>
        <taxon>Bacteria</taxon>
        <taxon>Pseudomonadati</taxon>
        <taxon>Pseudomonadota</taxon>
        <taxon>Alphaproteobacteria</taxon>
        <taxon>Rhodobacterales</taxon>
        <taxon>Paracoccaceae</taxon>
        <taxon>Brevirhabdus</taxon>
    </lineage>
</organism>
<dbReference type="STRING" id="1267768.BV394_12630"/>
<dbReference type="EMBL" id="CP019124">
    <property type="protein sequence ID" value="APX90470.1"/>
    <property type="molecule type" value="Genomic_DNA"/>
</dbReference>
<name>A0A1U7DKF8_9RHOB</name>
<proteinExistence type="predicted"/>
<reference evidence="1 2" key="1">
    <citation type="submission" date="2017-01" db="EMBL/GenBank/DDBJ databases">
        <title>Genomic analysis of Xuhuaishuia manganoxidans DY6-4.</title>
        <authorList>
            <person name="Wang X."/>
        </authorList>
    </citation>
    <scope>NUCLEOTIDE SEQUENCE [LARGE SCALE GENOMIC DNA]</scope>
    <source>
        <strain evidence="1 2">DY6-4</strain>
    </source>
</reference>
<evidence type="ECO:0000313" key="2">
    <source>
        <dbReference type="Proteomes" id="UP000187266"/>
    </source>
</evidence>
<accession>A0A1U7DKF8</accession>
<evidence type="ECO:0000313" key="1">
    <source>
        <dbReference type="EMBL" id="APX90470.1"/>
    </source>
</evidence>
<gene>
    <name evidence="1" type="ORF">BV394_12630</name>
</gene>